<dbReference type="Gene3D" id="2.60.40.10">
    <property type="entry name" value="Immunoglobulins"/>
    <property type="match status" value="1"/>
</dbReference>
<dbReference type="SUPFAM" id="SSF55874">
    <property type="entry name" value="ATPase domain of HSP90 chaperone/DNA topoisomerase II/histidine kinase"/>
    <property type="match status" value="1"/>
</dbReference>
<keyword evidence="2" id="KW-0418">Kinase</keyword>
<dbReference type="InterPro" id="IPR011712">
    <property type="entry name" value="Sig_transdc_His_kin_sub3_dim/P"/>
</dbReference>
<accession>A0A0R0CYW5</accession>
<keyword evidence="3" id="KW-0902">Two-component regulatory system</keyword>
<feature type="domain" description="Histidine kinase/HSP90-like ATPase" evidence="6">
    <location>
        <begin position="897"/>
        <end position="991"/>
    </location>
</feature>
<evidence type="ECO:0000256" key="1">
    <source>
        <dbReference type="ARBA" id="ARBA00022679"/>
    </source>
</evidence>
<evidence type="ECO:0000313" key="8">
    <source>
        <dbReference type="Proteomes" id="UP000052052"/>
    </source>
</evidence>
<evidence type="ECO:0000313" key="7">
    <source>
        <dbReference type="EMBL" id="KRG70563.1"/>
    </source>
</evidence>
<dbReference type="InterPro" id="IPR036890">
    <property type="entry name" value="HATPase_C_sf"/>
</dbReference>
<dbReference type="STRING" id="344882.ABB29_05710"/>
<dbReference type="Pfam" id="PF02518">
    <property type="entry name" value="HATPase_c"/>
    <property type="match status" value="1"/>
</dbReference>
<dbReference type="OrthoDB" id="176203at2"/>
<organism evidence="7 8">
    <name type="scientific">Pseudoxanthomonas dokdonensis</name>
    <dbReference type="NCBI Taxonomy" id="344882"/>
    <lineage>
        <taxon>Bacteria</taxon>
        <taxon>Pseudomonadati</taxon>
        <taxon>Pseudomonadota</taxon>
        <taxon>Gammaproteobacteria</taxon>
        <taxon>Lysobacterales</taxon>
        <taxon>Lysobacteraceae</taxon>
        <taxon>Pseudoxanthomonas</taxon>
    </lineage>
</organism>
<dbReference type="PANTHER" id="PTHR24421">
    <property type="entry name" value="NITRATE/NITRITE SENSOR PROTEIN NARX-RELATED"/>
    <property type="match status" value="1"/>
</dbReference>
<keyword evidence="4" id="KW-0812">Transmembrane</keyword>
<feature type="chain" id="PRO_5006394872" description="Histidine kinase/HSP90-like ATPase domain-containing protein" evidence="5">
    <location>
        <begin position="25"/>
        <end position="1017"/>
    </location>
</feature>
<dbReference type="InterPro" id="IPR015943">
    <property type="entry name" value="WD40/YVTN_repeat-like_dom_sf"/>
</dbReference>
<keyword evidence="5" id="KW-0732">Signal</keyword>
<dbReference type="SMART" id="SM00387">
    <property type="entry name" value="HATPase_c"/>
    <property type="match status" value="1"/>
</dbReference>
<protein>
    <recommendedName>
        <fullName evidence="6">Histidine kinase/HSP90-like ATPase domain-containing protein</fullName>
    </recommendedName>
</protein>
<dbReference type="InterPro" id="IPR003594">
    <property type="entry name" value="HATPase_dom"/>
</dbReference>
<evidence type="ECO:0000256" key="4">
    <source>
        <dbReference type="SAM" id="Phobius"/>
    </source>
</evidence>
<dbReference type="Gene3D" id="2.130.10.10">
    <property type="entry name" value="YVTN repeat-like/Quinoprotein amine dehydrogenase"/>
    <property type="match status" value="3"/>
</dbReference>
<keyword evidence="1" id="KW-0808">Transferase</keyword>
<reference evidence="7 8" key="1">
    <citation type="submission" date="2015-05" db="EMBL/GenBank/DDBJ databases">
        <title>Genome sequencing and analysis of members of genus Stenotrophomonas.</title>
        <authorList>
            <person name="Patil P.P."/>
            <person name="Midha S."/>
            <person name="Patil P.B."/>
        </authorList>
    </citation>
    <scope>NUCLEOTIDE SEQUENCE [LARGE SCALE GENOMIC DNA]</scope>
    <source>
        <strain evidence="7 8">DSM 21858</strain>
    </source>
</reference>
<sequence>MLRCLSTILLSILGLIAVALPACALDPAASITQLKHSRWMADDGVPLGIYALAQTPDGFLWIGSDAGLHRFDGIRFEPLAVTGAGDEPVSALMASRNGDLWIGYQSGRVAVLRNGRLLERTPPYSDRWIHRFHQDRSGAVWTMTGNIKHPLMRYQDGRWQDIGTPWGFDSNYASSIAEDGEGGLWLGKEKSVAYLPPGQRHFRNVDVRALEHSADNFAVATDPHGRVWLSSAMIGTWRLPAYPANERAPDVPATIAPAVGGHSYRAALFDRDGALWGVTYAAGIYRIAQPGSLYGGQQPIEESYTTRDGLSSDRAQAVLEDREGNIWIGTSAGLDRFRSAAVQPAGGIPPHSRFGYVLMSARDGSVYVADSDSLFRAPPGGDAIRVLDGLDNPQAMCEDATGTAWLKTRSQLFRGVQGRFQAVETPAKPRSVLDCVVTSDGRMLFSRYSGGLIQYSREEWKDSLPDGSDGPQRISAMLAGPGDGLLAYIRARGVARIDPPAVQLLWPQKAIPGGEVTLLHRMGDDVIIASLGGIARLRNDTITPFRSPQSWLKGITGIAETADGYLYLLSRASIVRVPRADFLRGFDHPAPELPVEILDFEDGLQAPAAPGYARNAVAGGDGALWFMTTDGIVRIDPTRISRNPLPPPVRIVGVAYGSQRLRDPVSATLPAGVSRLEIDYTALSLSVPKRVRFRYRLEGVDQDWIEAGSRRQAFYTNLRPGDYRFHVIAANNDGVWNQEGATFDFKLPPTFVQSMWFKAMMVTAVALILWGFYLLRLRHATARLRDRFDGQVAERARIARELHDTLLQEFQALTLRFQGTVNKLPVDAGMRADLTKALDRADEALKTGRDRVQDLRNPRMGDDLPEALQGIASQVVEARPLVLHLSFEGKRQPITDTATEEMQRIAEEALRNVVKHANACNVWLLLDYREQGLTMSIRDDGTGLDAAADRSDGHFGCLGMRERAQRIGGRLTIRAAAEGGTIVELVVPGRYVYRRSRPGLWHWPGRRSEQAQSRPWR</sequence>
<evidence type="ECO:0000256" key="5">
    <source>
        <dbReference type="SAM" id="SignalP"/>
    </source>
</evidence>
<dbReference type="Gene3D" id="1.20.5.1930">
    <property type="match status" value="1"/>
</dbReference>
<dbReference type="PATRIC" id="fig|344882.3.peg.2477"/>
<dbReference type="CDD" id="cd16917">
    <property type="entry name" value="HATPase_UhpB-NarQ-NarX-like"/>
    <property type="match status" value="1"/>
</dbReference>
<evidence type="ECO:0000256" key="2">
    <source>
        <dbReference type="ARBA" id="ARBA00022777"/>
    </source>
</evidence>
<comment type="caution">
    <text evidence="7">The sequence shown here is derived from an EMBL/GenBank/DDBJ whole genome shotgun (WGS) entry which is preliminary data.</text>
</comment>
<dbReference type="InterPro" id="IPR013783">
    <property type="entry name" value="Ig-like_fold"/>
</dbReference>
<keyword evidence="4" id="KW-0472">Membrane</keyword>
<keyword evidence="4" id="KW-1133">Transmembrane helix</keyword>
<name>A0A0R0CYW5_9GAMM</name>
<evidence type="ECO:0000256" key="3">
    <source>
        <dbReference type="ARBA" id="ARBA00023012"/>
    </source>
</evidence>
<dbReference type="InterPro" id="IPR011123">
    <property type="entry name" value="Y_Y_Y"/>
</dbReference>
<dbReference type="AlphaFoldDB" id="A0A0R0CYW5"/>
<dbReference type="Proteomes" id="UP000052052">
    <property type="component" value="Unassembled WGS sequence"/>
</dbReference>
<dbReference type="GO" id="GO:0046983">
    <property type="term" value="F:protein dimerization activity"/>
    <property type="evidence" value="ECO:0007669"/>
    <property type="project" value="InterPro"/>
</dbReference>
<dbReference type="EMBL" id="LDJL01000005">
    <property type="protein sequence ID" value="KRG70563.1"/>
    <property type="molecule type" value="Genomic_DNA"/>
</dbReference>
<evidence type="ECO:0000259" key="6">
    <source>
        <dbReference type="SMART" id="SM00387"/>
    </source>
</evidence>
<dbReference type="InterPro" id="IPR050482">
    <property type="entry name" value="Sensor_HK_TwoCompSys"/>
</dbReference>
<dbReference type="Gene3D" id="3.30.565.10">
    <property type="entry name" value="Histidine kinase-like ATPase, C-terminal domain"/>
    <property type="match status" value="1"/>
</dbReference>
<dbReference type="SUPFAM" id="SSF63829">
    <property type="entry name" value="Calcium-dependent phosphotriesterase"/>
    <property type="match status" value="2"/>
</dbReference>
<dbReference type="Pfam" id="PF07495">
    <property type="entry name" value="Y_Y_Y"/>
    <property type="match status" value="1"/>
</dbReference>
<feature type="transmembrane region" description="Helical" evidence="4">
    <location>
        <begin position="755"/>
        <end position="775"/>
    </location>
</feature>
<dbReference type="Pfam" id="PF07494">
    <property type="entry name" value="Reg_prop"/>
    <property type="match status" value="1"/>
</dbReference>
<gene>
    <name evidence="7" type="ORF">ABB29_05710</name>
</gene>
<dbReference type="GO" id="GO:0016020">
    <property type="term" value="C:membrane"/>
    <property type="evidence" value="ECO:0007669"/>
    <property type="project" value="InterPro"/>
</dbReference>
<dbReference type="InterPro" id="IPR011110">
    <property type="entry name" value="Reg_prop"/>
</dbReference>
<dbReference type="GO" id="GO:0000155">
    <property type="term" value="F:phosphorelay sensor kinase activity"/>
    <property type="evidence" value="ECO:0007669"/>
    <property type="project" value="InterPro"/>
</dbReference>
<keyword evidence="8" id="KW-1185">Reference proteome</keyword>
<dbReference type="Pfam" id="PF07730">
    <property type="entry name" value="HisKA_3"/>
    <property type="match status" value="1"/>
</dbReference>
<dbReference type="PANTHER" id="PTHR24421:SF62">
    <property type="entry name" value="SENSORY TRANSDUCTION HISTIDINE KINASE"/>
    <property type="match status" value="1"/>
</dbReference>
<feature type="signal peptide" evidence="5">
    <location>
        <begin position="1"/>
        <end position="24"/>
    </location>
</feature>
<proteinExistence type="predicted"/>